<evidence type="ECO:0000313" key="15">
    <source>
        <dbReference type="Proteomes" id="UP001501638"/>
    </source>
</evidence>
<dbReference type="Gene3D" id="3.90.1150.10">
    <property type="entry name" value="Aspartate Aminotransferase, domain 1"/>
    <property type="match status" value="1"/>
</dbReference>
<keyword evidence="7" id="KW-0093">Biotin biosynthesis</keyword>
<dbReference type="PANTHER" id="PTHR13693:SF100">
    <property type="entry name" value="8-AMINO-7-OXONONANOATE SYNTHASE"/>
    <property type="match status" value="1"/>
</dbReference>
<comment type="pathway">
    <text evidence="2">Cofactor biosynthesis; biotin biosynthesis.</text>
</comment>
<keyword evidence="8 12" id="KW-0663">Pyridoxal phosphate</keyword>
<organism evidence="14 15">
    <name type="scientific">Streptomyces macrosporus</name>
    <dbReference type="NCBI Taxonomy" id="44032"/>
    <lineage>
        <taxon>Bacteria</taxon>
        <taxon>Bacillati</taxon>
        <taxon>Actinomycetota</taxon>
        <taxon>Actinomycetes</taxon>
        <taxon>Kitasatosporales</taxon>
        <taxon>Streptomycetaceae</taxon>
        <taxon>Streptomyces</taxon>
    </lineage>
</organism>
<sequence length="390" mass="39803">MPQDSRNSSPAPGDPFGWLEEAREQRRRAGLVRALRPRSADSAPLDLAGNDYLGLARHPEVTEAAADAARRWGAGATGSRLVTGSTELHAELEAELADFCGFEAALVFSSGYAANLAAVTALTGRDTLVVSDAANHASLIDGCRLSRAGVAVVPHADPDAVRKALDGFDGRALAVTDAVFSVDGDAAPLPELAAVCREHGAALLVDDAHGLGVLGEGGRGAPHAAGLSGAPDVVATVTLSKSLGSQGGAVLGPARVIDHLVNTARTFVFDTGLAPAATGAALAALRLLRREPARADRVREAAGGLYERLTAAGLDATRPDAAVVSVRAPSPEAALRWAADCRDAGLAVGCFRPPSVPDGVSRLRLTARADLTDVELDTAVATVVRTAPAA</sequence>
<name>A0ABP5XA21_9ACTN</name>
<comment type="subunit">
    <text evidence="4">Homodimer.</text>
</comment>
<keyword evidence="15" id="KW-1185">Reference proteome</keyword>
<evidence type="ECO:0000256" key="6">
    <source>
        <dbReference type="ARBA" id="ARBA00022679"/>
    </source>
</evidence>
<dbReference type="InterPro" id="IPR001917">
    <property type="entry name" value="Aminotrans_II_pyridoxalP_BS"/>
</dbReference>
<protein>
    <recommendedName>
        <fullName evidence="5">8-amino-7-oxononanoate synthase</fullName>
        <ecNumber evidence="5">2.3.1.47</ecNumber>
    </recommendedName>
    <alternativeName>
        <fullName evidence="9">7-keto-8-amino-pelargonic acid synthase</fullName>
    </alternativeName>
    <alternativeName>
        <fullName evidence="10">8-amino-7-ketopelargonate synthase</fullName>
    </alternativeName>
</protein>
<dbReference type="InterPro" id="IPR015422">
    <property type="entry name" value="PyrdxlP-dep_Trfase_small"/>
</dbReference>
<dbReference type="Proteomes" id="UP001501638">
    <property type="component" value="Unassembled WGS sequence"/>
</dbReference>
<evidence type="ECO:0000256" key="2">
    <source>
        <dbReference type="ARBA" id="ARBA00004746"/>
    </source>
</evidence>
<evidence type="ECO:0000256" key="11">
    <source>
        <dbReference type="ARBA" id="ARBA00047715"/>
    </source>
</evidence>
<comment type="cofactor">
    <cofactor evidence="1 12">
        <name>pyridoxal 5'-phosphate</name>
        <dbReference type="ChEBI" id="CHEBI:597326"/>
    </cofactor>
</comment>
<dbReference type="Pfam" id="PF00155">
    <property type="entry name" value="Aminotran_1_2"/>
    <property type="match status" value="1"/>
</dbReference>
<dbReference type="Gene3D" id="3.40.640.10">
    <property type="entry name" value="Type I PLP-dependent aspartate aminotransferase-like (Major domain)"/>
    <property type="match status" value="1"/>
</dbReference>
<comment type="catalytic activity">
    <reaction evidence="11">
        <text>6-carboxyhexanoyl-[ACP] + L-alanine + H(+) = (8S)-8-amino-7-oxononanoate + holo-[ACP] + CO2</text>
        <dbReference type="Rhea" id="RHEA:42288"/>
        <dbReference type="Rhea" id="RHEA-COMP:9685"/>
        <dbReference type="Rhea" id="RHEA-COMP:9955"/>
        <dbReference type="ChEBI" id="CHEBI:15378"/>
        <dbReference type="ChEBI" id="CHEBI:16526"/>
        <dbReference type="ChEBI" id="CHEBI:57972"/>
        <dbReference type="ChEBI" id="CHEBI:64479"/>
        <dbReference type="ChEBI" id="CHEBI:78846"/>
        <dbReference type="ChEBI" id="CHEBI:149468"/>
        <dbReference type="EC" id="2.3.1.47"/>
    </reaction>
</comment>
<dbReference type="InterPro" id="IPR015421">
    <property type="entry name" value="PyrdxlP-dep_Trfase_major"/>
</dbReference>
<comment type="similarity">
    <text evidence="3">Belongs to the class-II pyridoxal-phosphate-dependent aminotransferase family. BioF subfamily.</text>
</comment>
<evidence type="ECO:0000256" key="1">
    <source>
        <dbReference type="ARBA" id="ARBA00001933"/>
    </source>
</evidence>
<dbReference type="InterPro" id="IPR050087">
    <property type="entry name" value="AON_synthase_class-II"/>
</dbReference>
<evidence type="ECO:0000256" key="12">
    <source>
        <dbReference type="RuleBase" id="RU003693"/>
    </source>
</evidence>
<evidence type="ECO:0000256" key="5">
    <source>
        <dbReference type="ARBA" id="ARBA00013187"/>
    </source>
</evidence>
<comment type="caution">
    <text evidence="14">The sequence shown here is derived from an EMBL/GenBank/DDBJ whole genome shotgun (WGS) entry which is preliminary data.</text>
</comment>
<dbReference type="InterPro" id="IPR015424">
    <property type="entry name" value="PyrdxlP-dep_Trfase"/>
</dbReference>
<keyword evidence="6" id="KW-0808">Transferase</keyword>
<dbReference type="PROSITE" id="PS00599">
    <property type="entry name" value="AA_TRANSFER_CLASS_2"/>
    <property type="match status" value="1"/>
</dbReference>
<evidence type="ECO:0000256" key="10">
    <source>
        <dbReference type="ARBA" id="ARBA00033381"/>
    </source>
</evidence>
<dbReference type="EC" id="2.3.1.47" evidence="5"/>
<evidence type="ECO:0000256" key="8">
    <source>
        <dbReference type="ARBA" id="ARBA00022898"/>
    </source>
</evidence>
<accession>A0ABP5XA21</accession>
<dbReference type="SUPFAM" id="SSF53383">
    <property type="entry name" value="PLP-dependent transferases"/>
    <property type="match status" value="1"/>
</dbReference>
<evidence type="ECO:0000256" key="9">
    <source>
        <dbReference type="ARBA" id="ARBA00032610"/>
    </source>
</evidence>
<gene>
    <name evidence="14" type="ORF">GCM10010405_31570</name>
</gene>
<dbReference type="RefSeq" id="WP_344323248.1">
    <property type="nucleotide sequence ID" value="NZ_BAAASZ010000023.1"/>
</dbReference>
<dbReference type="PANTHER" id="PTHR13693">
    <property type="entry name" value="CLASS II AMINOTRANSFERASE/8-AMINO-7-OXONONANOATE SYNTHASE"/>
    <property type="match status" value="1"/>
</dbReference>
<evidence type="ECO:0000256" key="4">
    <source>
        <dbReference type="ARBA" id="ARBA00011738"/>
    </source>
</evidence>
<dbReference type="InterPro" id="IPR004839">
    <property type="entry name" value="Aminotransferase_I/II_large"/>
</dbReference>
<dbReference type="EMBL" id="BAAASZ010000023">
    <property type="protein sequence ID" value="GAA2445831.1"/>
    <property type="molecule type" value="Genomic_DNA"/>
</dbReference>
<evidence type="ECO:0000256" key="3">
    <source>
        <dbReference type="ARBA" id="ARBA00010008"/>
    </source>
</evidence>
<evidence type="ECO:0000256" key="7">
    <source>
        <dbReference type="ARBA" id="ARBA00022756"/>
    </source>
</evidence>
<reference evidence="15" key="1">
    <citation type="journal article" date="2019" name="Int. J. Syst. Evol. Microbiol.">
        <title>The Global Catalogue of Microorganisms (GCM) 10K type strain sequencing project: providing services to taxonomists for standard genome sequencing and annotation.</title>
        <authorList>
            <consortium name="The Broad Institute Genomics Platform"/>
            <consortium name="The Broad Institute Genome Sequencing Center for Infectious Disease"/>
            <person name="Wu L."/>
            <person name="Ma J."/>
        </authorList>
    </citation>
    <scope>NUCLEOTIDE SEQUENCE [LARGE SCALE GENOMIC DNA]</scope>
    <source>
        <strain evidence="15">JCM 6305</strain>
    </source>
</reference>
<evidence type="ECO:0000259" key="13">
    <source>
        <dbReference type="Pfam" id="PF00155"/>
    </source>
</evidence>
<feature type="domain" description="Aminotransferase class I/classII large" evidence="13">
    <location>
        <begin position="45"/>
        <end position="381"/>
    </location>
</feature>
<proteinExistence type="inferred from homology"/>
<evidence type="ECO:0000313" key="14">
    <source>
        <dbReference type="EMBL" id="GAA2445831.1"/>
    </source>
</evidence>